<dbReference type="Pfam" id="PF05730">
    <property type="entry name" value="CFEM"/>
    <property type="match status" value="1"/>
</dbReference>
<feature type="chain" id="PRO_5020632569" description="CFEM domain-containing protein" evidence="5">
    <location>
        <begin position="19"/>
        <end position="150"/>
    </location>
</feature>
<keyword evidence="4" id="KW-1015">Disulfide bond</keyword>
<protein>
    <recommendedName>
        <fullName evidence="6">CFEM domain-containing protein</fullName>
    </recommendedName>
</protein>
<sequence length="150" mass="14635">MILTNVVVALTAALVASAQSTQGISPCIVQCSIAAASLNQCTSVTDLPCVCANAQFQADATKCLQDNCPEQVTDAINIQLAQCGAASISPTGTAGPPRTLTVTIPSTTSTNPATNTNTGAPAATNTSGASIAGVAWGAAGFVAAALGLAL</sequence>
<evidence type="ECO:0000256" key="4">
    <source>
        <dbReference type="ARBA" id="ARBA00023157"/>
    </source>
</evidence>
<comment type="caution">
    <text evidence="7">The sequence shown here is derived from an EMBL/GenBank/DDBJ whole genome shotgun (WGS) entry which is preliminary data.</text>
</comment>
<keyword evidence="3 5" id="KW-0732">Signal</keyword>
<evidence type="ECO:0000256" key="2">
    <source>
        <dbReference type="ARBA" id="ARBA00022525"/>
    </source>
</evidence>
<feature type="signal peptide" evidence="5">
    <location>
        <begin position="1"/>
        <end position="18"/>
    </location>
</feature>
<evidence type="ECO:0000256" key="5">
    <source>
        <dbReference type="SAM" id="SignalP"/>
    </source>
</evidence>
<evidence type="ECO:0000313" key="8">
    <source>
        <dbReference type="Proteomes" id="UP000290288"/>
    </source>
</evidence>
<dbReference type="STRING" id="2316362.A0A4Q2D063"/>
<organism evidence="7 8">
    <name type="scientific">Candolleomyces aberdarensis</name>
    <dbReference type="NCBI Taxonomy" id="2316362"/>
    <lineage>
        <taxon>Eukaryota</taxon>
        <taxon>Fungi</taxon>
        <taxon>Dikarya</taxon>
        <taxon>Basidiomycota</taxon>
        <taxon>Agaricomycotina</taxon>
        <taxon>Agaricomycetes</taxon>
        <taxon>Agaricomycetidae</taxon>
        <taxon>Agaricales</taxon>
        <taxon>Agaricineae</taxon>
        <taxon>Psathyrellaceae</taxon>
        <taxon>Candolleomyces</taxon>
    </lineage>
</organism>
<evidence type="ECO:0000256" key="3">
    <source>
        <dbReference type="ARBA" id="ARBA00022729"/>
    </source>
</evidence>
<comment type="subcellular location">
    <subcellularLocation>
        <location evidence="1">Secreted</location>
    </subcellularLocation>
</comment>
<dbReference type="OrthoDB" id="4505683at2759"/>
<name>A0A4Q2D063_9AGAR</name>
<gene>
    <name evidence="7" type="ORF">EST38_g13342</name>
</gene>
<evidence type="ECO:0000313" key="7">
    <source>
        <dbReference type="EMBL" id="RXW12513.1"/>
    </source>
</evidence>
<dbReference type="InterPro" id="IPR008427">
    <property type="entry name" value="Extracellular_membr_CFEM_dom"/>
</dbReference>
<accession>A0A4Q2D063</accession>
<dbReference type="Proteomes" id="UP000290288">
    <property type="component" value="Unassembled WGS sequence"/>
</dbReference>
<evidence type="ECO:0000256" key="1">
    <source>
        <dbReference type="ARBA" id="ARBA00004613"/>
    </source>
</evidence>
<feature type="domain" description="CFEM" evidence="6">
    <location>
        <begin position="1"/>
        <end position="115"/>
    </location>
</feature>
<keyword evidence="8" id="KW-1185">Reference proteome</keyword>
<dbReference type="EMBL" id="SDEE01001215">
    <property type="protein sequence ID" value="RXW12513.1"/>
    <property type="molecule type" value="Genomic_DNA"/>
</dbReference>
<dbReference type="AlphaFoldDB" id="A0A4Q2D063"/>
<dbReference type="GO" id="GO:0005576">
    <property type="term" value="C:extracellular region"/>
    <property type="evidence" value="ECO:0007669"/>
    <property type="project" value="UniProtKB-SubCell"/>
</dbReference>
<keyword evidence="2" id="KW-0964">Secreted</keyword>
<evidence type="ECO:0000259" key="6">
    <source>
        <dbReference type="PROSITE" id="PS52012"/>
    </source>
</evidence>
<dbReference type="PROSITE" id="PS52012">
    <property type="entry name" value="CFEM"/>
    <property type="match status" value="1"/>
</dbReference>
<proteinExistence type="predicted"/>
<reference evidence="7 8" key="1">
    <citation type="submission" date="2019-01" db="EMBL/GenBank/DDBJ databases">
        <title>Draft genome sequence of Psathyrella aberdarensis IHI B618.</title>
        <authorList>
            <person name="Buettner E."/>
            <person name="Kellner H."/>
        </authorList>
    </citation>
    <scope>NUCLEOTIDE SEQUENCE [LARGE SCALE GENOMIC DNA]</scope>
    <source>
        <strain evidence="7 8">IHI B618</strain>
    </source>
</reference>